<keyword evidence="2" id="KW-1185">Reference proteome</keyword>
<dbReference type="Proteomes" id="UP000085678">
    <property type="component" value="Unplaced"/>
</dbReference>
<accession>A0A1S3JKK1</accession>
<proteinExistence type="predicted"/>
<reference evidence="3" key="1">
    <citation type="submission" date="2025-08" db="UniProtKB">
        <authorList>
            <consortium name="RefSeq"/>
        </authorList>
    </citation>
    <scope>IDENTIFICATION</scope>
    <source>
        <tissue evidence="3">Gonads</tissue>
    </source>
</reference>
<name>A0A1S3JKK1_LINAN</name>
<organism evidence="2 3">
    <name type="scientific">Lingula anatina</name>
    <name type="common">Brachiopod</name>
    <name type="synonym">Lingula unguis</name>
    <dbReference type="NCBI Taxonomy" id="7574"/>
    <lineage>
        <taxon>Eukaryota</taxon>
        <taxon>Metazoa</taxon>
        <taxon>Spiralia</taxon>
        <taxon>Lophotrochozoa</taxon>
        <taxon>Brachiopoda</taxon>
        <taxon>Linguliformea</taxon>
        <taxon>Lingulata</taxon>
        <taxon>Lingulida</taxon>
        <taxon>Linguloidea</taxon>
        <taxon>Lingulidae</taxon>
        <taxon>Lingula</taxon>
    </lineage>
</organism>
<sequence>MYIRKTSLPRKQKKVNCAKQEDTRIIGKHVSKQEPTVLRNKDGRSWIPTAATMQFLNTDVDAPLSRLFVWQRLYENTFFNPKPKFTSADYAERCGKKSAQINMDRLCVVNKKSTLHPYHRALNNAKLHYQTEQFYSNLENNCDTFPERWKPPVKEKSPVRRFPLLAPITPPTTKTIAKKTRYPAYDSNGRPLPRRPANATHQADPAPISEFENLHPTFCVLSRDGSADQLAYYRHRFPLLLKIIKGDNVTDPSRPNTGLPRQVTGLTTRPKTSDK</sequence>
<dbReference type="AlphaFoldDB" id="A0A1S3JKK1"/>
<dbReference type="RefSeq" id="XP_013410902.1">
    <property type="nucleotide sequence ID" value="XM_013555448.1"/>
</dbReference>
<feature type="compositionally biased region" description="Polar residues" evidence="1">
    <location>
        <begin position="264"/>
        <end position="275"/>
    </location>
</feature>
<dbReference type="InParanoid" id="A0A1S3JKK1"/>
<evidence type="ECO:0000256" key="1">
    <source>
        <dbReference type="SAM" id="MobiDB-lite"/>
    </source>
</evidence>
<protein>
    <submittedName>
        <fullName evidence="3">Uncharacterized protein LOC106174062</fullName>
    </submittedName>
</protein>
<evidence type="ECO:0000313" key="3">
    <source>
        <dbReference type="RefSeq" id="XP_013410902.1"/>
    </source>
</evidence>
<dbReference type="GeneID" id="106174062"/>
<dbReference type="KEGG" id="lak:106174062"/>
<feature type="region of interest" description="Disordered" evidence="1">
    <location>
        <begin position="247"/>
        <end position="275"/>
    </location>
</feature>
<feature type="region of interest" description="Disordered" evidence="1">
    <location>
        <begin position="183"/>
        <end position="203"/>
    </location>
</feature>
<gene>
    <name evidence="3" type="primary">LOC106174062</name>
</gene>
<evidence type="ECO:0000313" key="2">
    <source>
        <dbReference type="Proteomes" id="UP000085678"/>
    </source>
</evidence>